<accession>C5KKA6</accession>
<feature type="non-terminal residue" evidence="1">
    <location>
        <position position="55"/>
    </location>
</feature>
<dbReference type="EMBL" id="GG673688">
    <property type="protein sequence ID" value="EER15018.1"/>
    <property type="molecule type" value="Genomic_DNA"/>
</dbReference>
<dbReference type="RefSeq" id="XP_002783222.1">
    <property type="nucleotide sequence ID" value="XM_002783176.1"/>
</dbReference>
<gene>
    <name evidence="1" type="ORF">Pmar_PMAR023342</name>
</gene>
<evidence type="ECO:0000313" key="2">
    <source>
        <dbReference type="Proteomes" id="UP000007800"/>
    </source>
</evidence>
<evidence type="ECO:0000313" key="1">
    <source>
        <dbReference type="EMBL" id="EER15018.1"/>
    </source>
</evidence>
<protein>
    <submittedName>
        <fullName evidence="1">Uncharacterized protein</fullName>
    </submittedName>
</protein>
<name>C5KKA6_PERM5</name>
<sequence length="55" mass="6064">MQRHQLRGVLQGRSVGLGCSAEAREGRAAILCFSRFSAVPDVKSDFRSRVVGKWS</sequence>
<dbReference type="AlphaFoldDB" id="C5KKA6"/>
<dbReference type="Proteomes" id="UP000007800">
    <property type="component" value="Unassembled WGS sequence"/>
</dbReference>
<keyword evidence="2" id="KW-1185">Reference proteome</keyword>
<dbReference type="GeneID" id="9061902"/>
<dbReference type="InParanoid" id="C5KKA6"/>
<organism evidence="2">
    <name type="scientific">Perkinsus marinus (strain ATCC 50983 / TXsc)</name>
    <dbReference type="NCBI Taxonomy" id="423536"/>
    <lineage>
        <taxon>Eukaryota</taxon>
        <taxon>Sar</taxon>
        <taxon>Alveolata</taxon>
        <taxon>Perkinsozoa</taxon>
        <taxon>Perkinsea</taxon>
        <taxon>Perkinsida</taxon>
        <taxon>Perkinsidae</taxon>
        <taxon>Perkinsus</taxon>
    </lineage>
</organism>
<proteinExistence type="predicted"/>
<reference evidence="1 2" key="1">
    <citation type="submission" date="2008-07" db="EMBL/GenBank/DDBJ databases">
        <authorList>
            <person name="El-Sayed N."/>
            <person name="Caler E."/>
            <person name="Inman J."/>
            <person name="Amedeo P."/>
            <person name="Hass B."/>
            <person name="Wortman J."/>
        </authorList>
    </citation>
    <scope>NUCLEOTIDE SEQUENCE [LARGE SCALE GENOMIC DNA]</scope>
    <source>
        <strain evidence="2">ATCC 50983 / TXsc</strain>
    </source>
</reference>